<dbReference type="Pfam" id="PF01724">
    <property type="entry name" value="DUF29"/>
    <property type="match status" value="1"/>
</dbReference>
<reference evidence="1 2" key="1">
    <citation type="submission" date="2011-06" db="EMBL/GenBank/DDBJ databases">
        <title>The draft genome of Thiocapsa marina 5811.</title>
        <authorList>
            <consortium name="US DOE Joint Genome Institute (JGI-PGF)"/>
            <person name="Lucas S."/>
            <person name="Han J."/>
            <person name="Cheng J.-F."/>
            <person name="Goodwin L."/>
            <person name="Pitluck S."/>
            <person name="Peters L."/>
            <person name="Land M.L."/>
            <person name="Hauser L."/>
            <person name="Vogl K."/>
            <person name="Liu Z."/>
            <person name="Imhoff J."/>
            <person name="Thiel V."/>
            <person name="Frigaard N.-U."/>
            <person name="Bryant D."/>
            <person name="Woyke T.J."/>
        </authorList>
    </citation>
    <scope>NUCLEOTIDE SEQUENCE [LARGE SCALE GENOMIC DNA]</scope>
    <source>
        <strain evidence="1 2">5811</strain>
    </source>
</reference>
<keyword evidence="2" id="KW-1185">Reference proteome</keyword>
<dbReference type="RefSeq" id="WP_007194504.1">
    <property type="nucleotide sequence ID" value="NZ_AFWV01000012.1"/>
</dbReference>
<proteinExistence type="predicted"/>
<dbReference type="PATRIC" id="fig|768671.3.peg.3838"/>
<name>F9UFC9_9GAMM</name>
<dbReference type="Gene3D" id="1.20.1220.20">
    <property type="entry name" value="Uncharcterised protein PF01724"/>
    <property type="match status" value="1"/>
</dbReference>
<dbReference type="STRING" id="768671.ThimaDRAFT_3632"/>
<dbReference type="PANTHER" id="PTHR34235">
    <property type="entry name" value="SLR1203 PROTEIN-RELATED"/>
    <property type="match status" value="1"/>
</dbReference>
<evidence type="ECO:0000313" key="2">
    <source>
        <dbReference type="Proteomes" id="UP000005459"/>
    </source>
</evidence>
<dbReference type="OrthoDB" id="5766125at2"/>
<evidence type="ECO:0000313" key="1">
    <source>
        <dbReference type="EMBL" id="EGV17166.1"/>
    </source>
</evidence>
<dbReference type="AlphaFoldDB" id="F9UFC9"/>
<dbReference type="PANTHER" id="PTHR34235:SF4">
    <property type="entry name" value="SLR0291 PROTEIN"/>
    <property type="match status" value="1"/>
</dbReference>
<organism evidence="1 2">
    <name type="scientific">Thiocapsa marina 5811</name>
    <dbReference type="NCBI Taxonomy" id="768671"/>
    <lineage>
        <taxon>Bacteria</taxon>
        <taxon>Pseudomonadati</taxon>
        <taxon>Pseudomonadota</taxon>
        <taxon>Gammaproteobacteria</taxon>
        <taxon>Chromatiales</taxon>
        <taxon>Chromatiaceae</taxon>
        <taxon>Thiocapsa</taxon>
    </lineage>
</organism>
<dbReference type="EMBL" id="AFWV01000012">
    <property type="protein sequence ID" value="EGV17166.1"/>
    <property type="molecule type" value="Genomic_DNA"/>
</dbReference>
<evidence type="ECO:0008006" key="3">
    <source>
        <dbReference type="Google" id="ProtNLM"/>
    </source>
</evidence>
<accession>F9UFC9</accession>
<gene>
    <name evidence="1" type="ORF">ThimaDRAFT_3632</name>
</gene>
<dbReference type="eggNOG" id="COG0639">
    <property type="taxonomic scope" value="Bacteria"/>
</dbReference>
<sequence>MSQTLYDQDLYDWSMQTARLLREGRYAEIDTLHLAEEVESMGKSERRALEHRLVVLLVHLLKWEYQPEQRSKSWQRTLTEQRKQVAKLLDDSPSLKPRLTDLLVDAYDSAVRWAADETGKDESDFPRDCPYGVAQVLDPAFFSGSDTTDARRRV</sequence>
<dbReference type="InterPro" id="IPR002636">
    <property type="entry name" value="DUF29"/>
</dbReference>
<dbReference type="Proteomes" id="UP000005459">
    <property type="component" value="Unassembled WGS sequence"/>
</dbReference>
<protein>
    <recommendedName>
        <fullName evidence="3">DUF29 domain-containing protein</fullName>
    </recommendedName>
</protein>